<protein>
    <submittedName>
        <fullName evidence="6">Transcriptional regulator (IclR family) protein</fullName>
    </submittedName>
</protein>
<dbReference type="PANTHER" id="PTHR30136">
    <property type="entry name" value="HELIX-TURN-HELIX TRANSCRIPTIONAL REGULATOR, ICLR FAMILY"/>
    <property type="match status" value="1"/>
</dbReference>
<dbReference type="Proteomes" id="UP000006230">
    <property type="component" value="Unassembled WGS sequence"/>
</dbReference>
<keyword evidence="7" id="KW-1185">Reference proteome</keyword>
<dbReference type="InterPro" id="IPR036388">
    <property type="entry name" value="WH-like_DNA-bd_sf"/>
</dbReference>
<evidence type="ECO:0000313" key="6">
    <source>
        <dbReference type="EMBL" id="EAU47980.1"/>
    </source>
</evidence>
<dbReference type="SMART" id="SM00346">
    <property type="entry name" value="HTH_ICLR"/>
    <property type="match status" value="1"/>
</dbReference>
<dbReference type="InterPro" id="IPR014757">
    <property type="entry name" value="Tscrpt_reg_IclR_C"/>
</dbReference>
<dbReference type="SUPFAM" id="SSF46785">
    <property type="entry name" value="Winged helix' DNA-binding domain"/>
    <property type="match status" value="1"/>
</dbReference>
<keyword evidence="2" id="KW-0238">DNA-binding</keyword>
<dbReference type="Gene3D" id="3.30.450.40">
    <property type="match status" value="1"/>
</dbReference>
<sequence length="262" mass="28659">MKSDEPLPPASGSVKSAQRILDLLELLGTEVRGWRLTEIASELDIPKSSCLMLLQTLAQRGYVEKSQDNSWSMRSALLDQSGWVGGRTGLLRQIALPELKALSHRIAQTAVLGVLTAKPEVKVIDTVQSTADIRYEIPLGTRFPVFCSAMGRCFLAFGRTGFAESYFAATPKLPKFTRYTVNDPDTLRNLIAEIRRQRHAINIEEHVIGAASVAAPILDRDGTIVAALNVGCVTPSYFENQTRINAAVHETGLRISALLQTA</sequence>
<dbReference type="GO" id="GO:0003677">
    <property type="term" value="F:DNA binding"/>
    <property type="evidence" value="ECO:0007669"/>
    <property type="project" value="UniProtKB-KW"/>
</dbReference>
<dbReference type="HOGENOM" id="CLU_062618_0_1_5"/>
<dbReference type="Pfam" id="PF09339">
    <property type="entry name" value="HTH_IclR"/>
    <property type="match status" value="1"/>
</dbReference>
<evidence type="ECO:0000256" key="1">
    <source>
        <dbReference type="ARBA" id="ARBA00023015"/>
    </source>
</evidence>
<keyword evidence="1" id="KW-0805">Transcription regulation</keyword>
<dbReference type="AlphaFoldDB" id="Q0FUV1"/>
<dbReference type="eggNOG" id="COG1414">
    <property type="taxonomic scope" value="Bacteria"/>
</dbReference>
<dbReference type="GO" id="GO:0003700">
    <property type="term" value="F:DNA-binding transcription factor activity"/>
    <property type="evidence" value="ECO:0007669"/>
    <property type="project" value="TreeGrafter"/>
</dbReference>
<dbReference type="InterPro" id="IPR050707">
    <property type="entry name" value="HTH_MetabolicPath_Reg"/>
</dbReference>
<dbReference type="PANTHER" id="PTHR30136:SF24">
    <property type="entry name" value="HTH-TYPE TRANSCRIPTIONAL REPRESSOR ALLR"/>
    <property type="match status" value="1"/>
</dbReference>
<dbReference type="InterPro" id="IPR005471">
    <property type="entry name" value="Tscrpt_reg_IclR_N"/>
</dbReference>
<evidence type="ECO:0000256" key="2">
    <source>
        <dbReference type="ARBA" id="ARBA00023125"/>
    </source>
</evidence>
<dbReference type="PROSITE" id="PS51078">
    <property type="entry name" value="ICLR_ED"/>
    <property type="match status" value="1"/>
</dbReference>
<reference evidence="6 7" key="1">
    <citation type="journal article" date="2010" name="J. Bacteriol.">
        <title>Genome sequences of Pelagibaca bermudensis HTCC2601T and Maritimibacter alkaliphilus HTCC2654T, the type strains of two marine Roseobacter genera.</title>
        <authorList>
            <person name="Thrash J.C."/>
            <person name="Cho J.C."/>
            <person name="Ferriera S."/>
            <person name="Johnson J."/>
            <person name="Vergin K.L."/>
            <person name="Giovannoni S.J."/>
        </authorList>
    </citation>
    <scope>NUCLEOTIDE SEQUENCE [LARGE SCALE GENOMIC DNA]</scope>
    <source>
        <strain evidence="7">DSM 26914 / JCM 13377 / KCTC 12554 / HTCC2601</strain>
    </source>
</reference>
<dbReference type="InterPro" id="IPR036390">
    <property type="entry name" value="WH_DNA-bd_sf"/>
</dbReference>
<comment type="caution">
    <text evidence="6">The sequence shown here is derived from an EMBL/GenBank/DDBJ whole genome shotgun (WGS) entry which is preliminary data.</text>
</comment>
<dbReference type="InterPro" id="IPR029016">
    <property type="entry name" value="GAF-like_dom_sf"/>
</dbReference>
<evidence type="ECO:0000259" key="5">
    <source>
        <dbReference type="PROSITE" id="PS51078"/>
    </source>
</evidence>
<dbReference type="SUPFAM" id="SSF55781">
    <property type="entry name" value="GAF domain-like"/>
    <property type="match status" value="1"/>
</dbReference>
<accession>Q0FUV1</accession>
<evidence type="ECO:0000313" key="7">
    <source>
        <dbReference type="Proteomes" id="UP000006230"/>
    </source>
</evidence>
<name>Q0FUV1_SALBH</name>
<evidence type="ECO:0000256" key="3">
    <source>
        <dbReference type="ARBA" id="ARBA00023163"/>
    </source>
</evidence>
<dbReference type="STRING" id="314265.R2601_01035"/>
<proteinExistence type="predicted"/>
<dbReference type="PROSITE" id="PS51077">
    <property type="entry name" value="HTH_ICLR"/>
    <property type="match status" value="1"/>
</dbReference>
<dbReference type="RefSeq" id="WP_007803737.1">
    <property type="nucleotide sequence ID" value="NZ_DS022279.1"/>
</dbReference>
<evidence type="ECO:0000259" key="4">
    <source>
        <dbReference type="PROSITE" id="PS51077"/>
    </source>
</evidence>
<gene>
    <name evidence="6" type="ORF">R2601_01035</name>
</gene>
<organism evidence="6 7">
    <name type="scientific">Salipiger bermudensis (strain DSM 26914 / JCM 13377 / KCTC 12554 / HTCC2601)</name>
    <name type="common">Pelagibaca bermudensis</name>
    <dbReference type="NCBI Taxonomy" id="314265"/>
    <lineage>
        <taxon>Bacteria</taxon>
        <taxon>Pseudomonadati</taxon>
        <taxon>Pseudomonadota</taxon>
        <taxon>Alphaproteobacteria</taxon>
        <taxon>Rhodobacterales</taxon>
        <taxon>Roseobacteraceae</taxon>
        <taxon>Salipiger</taxon>
    </lineage>
</organism>
<dbReference type="GO" id="GO:0045892">
    <property type="term" value="P:negative regulation of DNA-templated transcription"/>
    <property type="evidence" value="ECO:0007669"/>
    <property type="project" value="TreeGrafter"/>
</dbReference>
<dbReference type="Gene3D" id="1.10.10.10">
    <property type="entry name" value="Winged helix-like DNA-binding domain superfamily/Winged helix DNA-binding domain"/>
    <property type="match status" value="1"/>
</dbReference>
<feature type="domain" description="HTH iclR-type" evidence="4">
    <location>
        <begin position="14"/>
        <end position="75"/>
    </location>
</feature>
<dbReference type="Pfam" id="PF01614">
    <property type="entry name" value="IclR_C"/>
    <property type="match status" value="1"/>
</dbReference>
<dbReference type="EMBL" id="AATQ01000003">
    <property type="protein sequence ID" value="EAU47980.1"/>
    <property type="molecule type" value="Genomic_DNA"/>
</dbReference>
<feature type="domain" description="IclR-ED" evidence="5">
    <location>
        <begin position="76"/>
        <end position="262"/>
    </location>
</feature>
<keyword evidence="3" id="KW-0804">Transcription</keyword>